<dbReference type="PANTHER" id="PTHR13604:SF0">
    <property type="entry name" value="ABASIC SITE PROCESSING PROTEIN HMCES"/>
    <property type="match status" value="1"/>
</dbReference>
<dbReference type="EMBL" id="FWFG01000052">
    <property type="protein sequence ID" value="SLM90942.1"/>
    <property type="molecule type" value="Genomic_DNA"/>
</dbReference>
<keyword evidence="3" id="KW-0227">DNA damage</keyword>
<keyword evidence="6" id="KW-0238">DNA-binding</keyword>
<dbReference type="PANTHER" id="PTHR13604">
    <property type="entry name" value="DC12-RELATED"/>
    <property type="match status" value="1"/>
</dbReference>
<evidence type="ECO:0000313" key="9">
    <source>
        <dbReference type="EMBL" id="SLM90942.1"/>
    </source>
</evidence>
<evidence type="ECO:0000256" key="5">
    <source>
        <dbReference type="ARBA" id="ARBA00023124"/>
    </source>
</evidence>
<protein>
    <recommendedName>
        <fullName evidence="8">Abasic site processing protein</fullName>
        <ecNumber evidence="8">3.4.-.-</ecNumber>
    </recommendedName>
</protein>
<proteinExistence type="inferred from homology"/>
<evidence type="ECO:0000256" key="8">
    <source>
        <dbReference type="RuleBase" id="RU364100"/>
    </source>
</evidence>
<evidence type="ECO:0000256" key="2">
    <source>
        <dbReference type="ARBA" id="ARBA00022670"/>
    </source>
</evidence>
<dbReference type="AlphaFoldDB" id="A0A1X6WYU1"/>
<dbReference type="GO" id="GO:0006508">
    <property type="term" value="P:proteolysis"/>
    <property type="evidence" value="ECO:0007669"/>
    <property type="project" value="UniProtKB-KW"/>
</dbReference>
<evidence type="ECO:0000256" key="4">
    <source>
        <dbReference type="ARBA" id="ARBA00022801"/>
    </source>
</evidence>
<dbReference type="Proteomes" id="UP000195981">
    <property type="component" value="Unassembled WGS sequence"/>
</dbReference>
<keyword evidence="7" id="KW-0456">Lyase</keyword>
<evidence type="ECO:0000256" key="7">
    <source>
        <dbReference type="ARBA" id="ARBA00023239"/>
    </source>
</evidence>
<dbReference type="GO" id="GO:0008233">
    <property type="term" value="F:peptidase activity"/>
    <property type="evidence" value="ECO:0007669"/>
    <property type="project" value="UniProtKB-KW"/>
</dbReference>
<dbReference type="GO" id="GO:0003697">
    <property type="term" value="F:single-stranded DNA binding"/>
    <property type="evidence" value="ECO:0007669"/>
    <property type="project" value="InterPro"/>
</dbReference>
<dbReference type="Gene3D" id="3.90.1680.10">
    <property type="entry name" value="SOS response associated peptidase-like"/>
    <property type="match status" value="1"/>
</dbReference>
<organism evidence="9 10">
    <name type="scientific">Brachybacterium nesterenkovii</name>
    <dbReference type="NCBI Taxonomy" id="47847"/>
    <lineage>
        <taxon>Bacteria</taxon>
        <taxon>Bacillati</taxon>
        <taxon>Actinomycetota</taxon>
        <taxon>Actinomycetes</taxon>
        <taxon>Micrococcales</taxon>
        <taxon>Dermabacteraceae</taxon>
        <taxon>Brachybacterium</taxon>
    </lineage>
</organism>
<dbReference type="GO" id="GO:0106300">
    <property type="term" value="P:protein-DNA covalent cross-linking repair"/>
    <property type="evidence" value="ECO:0007669"/>
    <property type="project" value="InterPro"/>
</dbReference>
<comment type="similarity">
    <text evidence="1 8">Belongs to the SOS response-associated peptidase family.</text>
</comment>
<keyword evidence="5" id="KW-0190">Covalent protein-DNA linkage</keyword>
<accession>A0A1X6WYU1</accession>
<keyword evidence="4 8" id="KW-0378">Hydrolase</keyword>
<keyword evidence="10" id="KW-1185">Reference proteome</keyword>
<dbReference type="InterPro" id="IPR003738">
    <property type="entry name" value="SRAP"/>
</dbReference>
<dbReference type="Pfam" id="PF02586">
    <property type="entry name" value="SRAP"/>
    <property type="match status" value="1"/>
</dbReference>
<sequence length="264" mass="29335">MTGMCGRFAFYQEIDPLLDDLGAVDLTDPHMRARFNVPPTAPIVVVTESLDRDSGEVLRAARTARWGLLPPFAKDLSFSARTFNARRETLREKPSFRGSLGRYRAIVPMDGYYEWRRDSRGRRSKQPFLVARRDGAPLLMAALVSWWRLDGTDASRVPPSVPLPGTSEDGRWLLTATIITREATGTLADLHDRAPVMLDREHVDAWLSTDMDDAAAAQAWILDDDHLLDPTLLEMRPVDPAVGDVRQQGPELIAPIGPAIPVTA</sequence>
<keyword evidence="2 8" id="KW-0645">Protease</keyword>
<reference evidence="9 10" key="1">
    <citation type="submission" date="2017-02" db="EMBL/GenBank/DDBJ databases">
        <authorList>
            <person name="Peterson S.W."/>
        </authorList>
    </citation>
    <scope>NUCLEOTIDE SEQUENCE [LARGE SCALE GENOMIC DNA]</scope>
    <source>
        <strain evidence="9 10">CIP104813</strain>
    </source>
</reference>
<dbReference type="GO" id="GO:0016829">
    <property type="term" value="F:lyase activity"/>
    <property type="evidence" value="ECO:0007669"/>
    <property type="project" value="UniProtKB-KW"/>
</dbReference>
<name>A0A1X6WYU1_9MICO</name>
<dbReference type="InterPro" id="IPR036590">
    <property type="entry name" value="SRAP-like"/>
</dbReference>
<evidence type="ECO:0000256" key="6">
    <source>
        <dbReference type="ARBA" id="ARBA00023125"/>
    </source>
</evidence>
<evidence type="ECO:0000313" key="10">
    <source>
        <dbReference type="Proteomes" id="UP000195981"/>
    </source>
</evidence>
<dbReference type="SUPFAM" id="SSF143081">
    <property type="entry name" value="BB1717-like"/>
    <property type="match status" value="1"/>
</dbReference>
<gene>
    <name evidence="9" type="ORF">FM110_05850</name>
</gene>
<evidence type="ECO:0000256" key="3">
    <source>
        <dbReference type="ARBA" id="ARBA00022763"/>
    </source>
</evidence>
<evidence type="ECO:0000256" key="1">
    <source>
        <dbReference type="ARBA" id="ARBA00008136"/>
    </source>
</evidence>
<dbReference type="EC" id="3.4.-.-" evidence="8"/>